<dbReference type="InterPro" id="IPR007730">
    <property type="entry name" value="SPOR-like_dom"/>
</dbReference>
<dbReference type="PROSITE" id="PS51724">
    <property type="entry name" value="SPOR"/>
    <property type="match status" value="1"/>
</dbReference>
<evidence type="ECO:0000256" key="1">
    <source>
        <dbReference type="SAM" id="SignalP"/>
    </source>
</evidence>
<comment type="caution">
    <text evidence="3">The sequence shown here is derived from an EMBL/GenBank/DDBJ whole genome shotgun (WGS) entry which is preliminary data.</text>
</comment>
<keyword evidence="1" id="KW-0732">Signal</keyword>
<proteinExistence type="predicted"/>
<evidence type="ECO:0000313" key="3">
    <source>
        <dbReference type="EMBL" id="HFK23337.1"/>
    </source>
</evidence>
<name>A0A7C3N4Z6_UNCW3</name>
<dbReference type="AlphaFoldDB" id="A0A7C3N4Z6"/>
<dbReference type="InterPro" id="IPR036680">
    <property type="entry name" value="SPOR-like_sf"/>
</dbReference>
<feature type="signal peptide" evidence="1">
    <location>
        <begin position="1"/>
        <end position="17"/>
    </location>
</feature>
<evidence type="ECO:0000259" key="2">
    <source>
        <dbReference type="PROSITE" id="PS51724"/>
    </source>
</evidence>
<dbReference type="PROSITE" id="PS51257">
    <property type="entry name" value="PROKAR_LIPOPROTEIN"/>
    <property type="match status" value="1"/>
</dbReference>
<dbReference type="Pfam" id="PF05036">
    <property type="entry name" value="SPOR"/>
    <property type="match status" value="1"/>
</dbReference>
<organism evidence="3">
    <name type="scientific">candidate division WOR-3 bacterium</name>
    <dbReference type="NCBI Taxonomy" id="2052148"/>
    <lineage>
        <taxon>Bacteria</taxon>
        <taxon>Bacteria division WOR-3</taxon>
    </lineage>
</organism>
<sequence>MLKKLLILVLFFSIVFAGCTKKAKTTEPVQQPTVVIEEEPKVEQPVTEQPKLEVIEETPSQNTTSQNVVSEYKVQIFATYDEAKAYKVRDEAKAKFTEDVYVEYIPPYYKVRIGHFKLKEEADRFRDIVKEKGYSDAFTVVP</sequence>
<feature type="chain" id="PRO_5027990191" evidence="1">
    <location>
        <begin position="18"/>
        <end position="142"/>
    </location>
</feature>
<feature type="domain" description="SPOR" evidence="2">
    <location>
        <begin position="66"/>
        <end position="142"/>
    </location>
</feature>
<gene>
    <name evidence="3" type="ORF">ENS15_01600</name>
</gene>
<dbReference type="EMBL" id="DSTT01000002">
    <property type="protein sequence ID" value="HFK23337.1"/>
    <property type="molecule type" value="Genomic_DNA"/>
</dbReference>
<protein>
    <submittedName>
        <fullName evidence="3">SPOR domain-containing protein</fullName>
    </submittedName>
</protein>
<accession>A0A7C3N4Z6</accession>
<dbReference type="Gene3D" id="3.30.70.1070">
    <property type="entry name" value="Sporulation related repeat"/>
    <property type="match status" value="1"/>
</dbReference>
<dbReference type="SUPFAM" id="SSF110997">
    <property type="entry name" value="Sporulation related repeat"/>
    <property type="match status" value="1"/>
</dbReference>
<dbReference type="GO" id="GO:0042834">
    <property type="term" value="F:peptidoglycan binding"/>
    <property type="evidence" value="ECO:0007669"/>
    <property type="project" value="InterPro"/>
</dbReference>
<reference evidence="3" key="1">
    <citation type="journal article" date="2020" name="mSystems">
        <title>Genome- and Community-Level Interaction Insights into Carbon Utilization and Element Cycling Functions of Hydrothermarchaeota in Hydrothermal Sediment.</title>
        <authorList>
            <person name="Zhou Z."/>
            <person name="Liu Y."/>
            <person name="Xu W."/>
            <person name="Pan J."/>
            <person name="Luo Z.H."/>
            <person name="Li M."/>
        </authorList>
    </citation>
    <scope>NUCLEOTIDE SEQUENCE [LARGE SCALE GENOMIC DNA]</scope>
    <source>
        <strain evidence="3">SpSt-464</strain>
    </source>
</reference>